<dbReference type="SUPFAM" id="SSF49785">
    <property type="entry name" value="Galactose-binding domain-like"/>
    <property type="match status" value="1"/>
</dbReference>
<comment type="similarity">
    <text evidence="1">Belongs to the CIA30 family.</text>
</comment>
<dbReference type="PANTHER" id="PTHR13194">
    <property type="entry name" value="COMPLEX I INTERMEDIATE-ASSOCIATED PROTEIN 30"/>
    <property type="match status" value="1"/>
</dbReference>
<feature type="domain" description="NADH:ubiquinone oxidoreductase intermediate-associated protein 30" evidence="2">
    <location>
        <begin position="124"/>
        <end position="291"/>
    </location>
</feature>
<dbReference type="InterPro" id="IPR039131">
    <property type="entry name" value="NDUFAF1"/>
</dbReference>
<accession>A0AAE0C6T5</accession>
<proteinExistence type="inferred from homology"/>
<evidence type="ECO:0000313" key="3">
    <source>
        <dbReference type="EMBL" id="KAK3249481.1"/>
    </source>
</evidence>
<reference evidence="3 4" key="1">
    <citation type="journal article" date="2015" name="Genome Biol. Evol.">
        <title>Comparative Genomics of a Bacterivorous Green Alga Reveals Evolutionary Causalities and Consequences of Phago-Mixotrophic Mode of Nutrition.</title>
        <authorList>
            <person name="Burns J.A."/>
            <person name="Paasch A."/>
            <person name="Narechania A."/>
            <person name="Kim E."/>
        </authorList>
    </citation>
    <scope>NUCLEOTIDE SEQUENCE [LARGE SCALE GENOMIC DNA]</scope>
    <source>
        <strain evidence="3 4">PLY_AMNH</strain>
    </source>
</reference>
<protein>
    <recommendedName>
        <fullName evidence="2">NADH:ubiquinone oxidoreductase intermediate-associated protein 30 domain-containing protein</fullName>
    </recommendedName>
</protein>
<dbReference type="EMBL" id="LGRX02027290">
    <property type="protein sequence ID" value="KAK3249481.1"/>
    <property type="molecule type" value="Genomic_DNA"/>
</dbReference>
<dbReference type="AlphaFoldDB" id="A0AAE0C6T5"/>
<dbReference type="GO" id="GO:0010257">
    <property type="term" value="P:NADH dehydrogenase complex assembly"/>
    <property type="evidence" value="ECO:0007669"/>
    <property type="project" value="TreeGrafter"/>
</dbReference>
<evidence type="ECO:0000256" key="1">
    <source>
        <dbReference type="ARBA" id="ARBA00007884"/>
    </source>
</evidence>
<keyword evidence="4" id="KW-1185">Reference proteome</keyword>
<comment type="caution">
    <text evidence="3">The sequence shown here is derived from an EMBL/GenBank/DDBJ whole genome shotgun (WGS) entry which is preliminary data.</text>
</comment>
<dbReference type="InterPro" id="IPR008979">
    <property type="entry name" value="Galactose-bd-like_sf"/>
</dbReference>
<organism evidence="3 4">
    <name type="scientific">Cymbomonas tetramitiformis</name>
    <dbReference type="NCBI Taxonomy" id="36881"/>
    <lineage>
        <taxon>Eukaryota</taxon>
        <taxon>Viridiplantae</taxon>
        <taxon>Chlorophyta</taxon>
        <taxon>Pyramimonadophyceae</taxon>
        <taxon>Pyramimonadales</taxon>
        <taxon>Pyramimonadaceae</taxon>
        <taxon>Cymbomonas</taxon>
    </lineage>
</organism>
<evidence type="ECO:0000313" key="4">
    <source>
        <dbReference type="Proteomes" id="UP001190700"/>
    </source>
</evidence>
<dbReference type="GO" id="GO:0051082">
    <property type="term" value="F:unfolded protein binding"/>
    <property type="evidence" value="ECO:0007669"/>
    <property type="project" value="TreeGrafter"/>
</dbReference>
<dbReference type="Pfam" id="PF08547">
    <property type="entry name" value="CIA30"/>
    <property type="match status" value="1"/>
</dbReference>
<name>A0AAE0C6T5_9CHLO</name>
<dbReference type="InterPro" id="IPR013857">
    <property type="entry name" value="NADH-UbQ_OxRdtase-assoc_prot30"/>
</dbReference>
<gene>
    <name evidence="3" type="ORF">CYMTET_41090</name>
</gene>
<dbReference type="PANTHER" id="PTHR13194:SF19">
    <property type="entry name" value="NAD(P)-BINDING ROSSMANN-FOLD SUPERFAMILY PROTEIN"/>
    <property type="match status" value="1"/>
</dbReference>
<dbReference type="Proteomes" id="UP001190700">
    <property type="component" value="Unassembled WGS sequence"/>
</dbReference>
<evidence type="ECO:0000259" key="2">
    <source>
        <dbReference type="Pfam" id="PF08547"/>
    </source>
</evidence>
<sequence>MWADFRAHDGRSPYIGEQTQAMFAPLVLPQAPSTPHRALCTKNAARTNAHPRTASTFPKRVGHRISCRVRQLALSGAHSAKRSQGRSAVCTRAAASDGSSGEVAKGALLDLSSYDDRVPAAGAFERVDDVVMGGVSSSKLVPAKQRECLVWSGQCRTDGGGFAGMRTKPLSKGLDLSQWQGLALCCALESDAEPERRTWKATLRTQNDRGEVVYQAPFVPPVASSPDNLPAPVYLPWESFRLVRGPVVVPDVPPLSAEECTAVFGLGLIMSRFGPQGPMQDFRSGAFRLAIHSLDVYNTSPAADATAPEQLDSLTTTSAGTANKGTRTLLTFLLAPILAIVFSEAARRRRQARTLLKKRYGWGAVKIRGFGQQLKRQRMSALMAAQEGSLQLSADALSAILALPLRLLFMLSRQVGKVIRRLKGQKPLPSMR</sequence>